<feature type="compositionally biased region" description="Polar residues" evidence="1">
    <location>
        <begin position="272"/>
        <end position="289"/>
    </location>
</feature>
<dbReference type="Proteomes" id="UP000559027">
    <property type="component" value="Unassembled WGS sequence"/>
</dbReference>
<feature type="compositionally biased region" description="Polar residues" evidence="1">
    <location>
        <begin position="713"/>
        <end position="727"/>
    </location>
</feature>
<feature type="region of interest" description="Disordered" evidence="1">
    <location>
        <begin position="340"/>
        <end position="367"/>
    </location>
</feature>
<feature type="region of interest" description="Disordered" evidence="1">
    <location>
        <begin position="697"/>
        <end position="817"/>
    </location>
</feature>
<dbReference type="AlphaFoldDB" id="A0A8H5D4T8"/>
<feature type="region of interest" description="Disordered" evidence="1">
    <location>
        <begin position="1"/>
        <end position="117"/>
    </location>
</feature>
<feature type="region of interest" description="Disordered" evidence="1">
    <location>
        <begin position="831"/>
        <end position="851"/>
    </location>
</feature>
<feature type="compositionally biased region" description="Basic and acidic residues" evidence="1">
    <location>
        <begin position="21"/>
        <end position="30"/>
    </location>
</feature>
<evidence type="ECO:0000313" key="3">
    <source>
        <dbReference type="Proteomes" id="UP000559027"/>
    </source>
</evidence>
<feature type="compositionally biased region" description="Polar residues" evidence="1">
    <location>
        <begin position="234"/>
        <end position="253"/>
    </location>
</feature>
<feature type="region of interest" description="Disordered" evidence="1">
    <location>
        <begin position="641"/>
        <end position="665"/>
    </location>
</feature>
<gene>
    <name evidence="2" type="ORF">D9756_006003</name>
</gene>
<name>A0A8H5D4T8_9AGAR</name>
<feature type="region of interest" description="Disordered" evidence="1">
    <location>
        <begin position="437"/>
        <end position="475"/>
    </location>
</feature>
<sequence>MSSALRVEQPRSWWSLSSKSSKQDLHKQYANDKSSASVSKSSSGRNFPSFSSVIGRKSKKHPTLAIQEPPSPLKSSSASHTRREIPPQFHLDPQSRPRLKSPQPLSPADSIELVTPVDSFREGRQSLLTLDNDPFAVQGITVHAPASPSHLSTHSSNSFLDVSSRKDKSTLYVRASYSSSSSNSHSPRESHSHNLLKVHATSPDHRMLSSSKSMNNLRRKPSYVDPEPPLPSGYHSQPNSRPPTRSRGMTESGSIRPPFLQEAYAATRQRRPSSPGNSLPPSRGTTSPLIPSLVPGSQPSSRPSSRPPSGGRTTPNQLGSAAPINKTQTITRQASIQRLQPPMAPPTHDLPPPPSKVTEEPSLEDELDVPVACNSSMSLSSSSISFVSSVSSSRELVGYLDPSRRQDTDLENWSFVTSLRPEAEADTNSILSATKLSSEISSPSRALKKTPSHYSLSKRPSPTQPVAPVSAEPPLDAPKVLRKQRSHHRLGIPPISLGFKHGHTVSASTPSSPQLSEPQAPPMLDPRRGSGTSHASVPVIPVRKRVFSGSSLRRPSTSSGAPTPANEDDARSLFSLRSDHEFFTNASPFKPWPTNMSTLGSFWEDHPPSPARSDYMPQPIMSPEDLAKVEAELDDISILSALPPPSTPLQSVRQRSTSASTVLSDRDSEIIPSSVFSQPLSEVMRSPQMSVRSIKSTVPSLSEMGGQSGTGVGRTTSLVAKSTTAPQLSRRPATASGSTTLGPVAPMSTIHEPEALKNSQSAPIGTSSPAISDSSSSTPISPLSLRKAQRKGSGASGSNPPPQLRSLPPPPRPRAKAEVVTVIDSRLSPSVEIRPAEAGNGSGKRNSIGVDFGHGQRYGHIVTPSIQSNTYHLPSQPVVIPPASYTPPVPPRASSRPPPPSYRRPRPSVTGVQKPPPNSMPNMNGGQRVSRRISLQRKPSFLDIDDDDDMGADRDLDFHAIMRMSSASSGAVSFSRSDHTSTSVAESFLEFGRESFDTLRSAELGPERF</sequence>
<feature type="region of interest" description="Disordered" evidence="1">
    <location>
        <begin position="873"/>
        <end position="928"/>
    </location>
</feature>
<evidence type="ECO:0000256" key="1">
    <source>
        <dbReference type="SAM" id="MobiDB-lite"/>
    </source>
</evidence>
<feature type="compositionally biased region" description="Low complexity" evidence="1">
    <location>
        <begin position="176"/>
        <end position="185"/>
    </location>
</feature>
<dbReference type="OrthoDB" id="3195323at2759"/>
<feature type="region of interest" description="Disordered" evidence="1">
    <location>
        <begin position="491"/>
        <end position="569"/>
    </location>
</feature>
<dbReference type="EMBL" id="JAACJO010000011">
    <property type="protein sequence ID" value="KAF5352718.1"/>
    <property type="molecule type" value="Genomic_DNA"/>
</dbReference>
<feature type="compositionally biased region" description="Low complexity" evidence="1">
    <location>
        <begin position="145"/>
        <end position="158"/>
    </location>
</feature>
<feature type="compositionally biased region" description="Low complexity" evidence="1">
    <location>
        <begin position="33"/>
        <end position="52"/>
    </location>
</feature>
<feature type="compositionally biased region" description="Low complexity" evidence="1">
    <location>
        <begin position="766"/>
        <end position="785"/>
    </location>
</feature>
<keyword evidence="3" id="KW-1185">Reference proteome</keyword>
<reference evidence="2 3" key="1">
    <citation type="journal article" date="2020" name="ISME J.">
        <title>Uncovering the hidden diversity of litter-decomposition mechanisms in mushroom-forming fungi.</title>
        <authorList>
            <person name="Floudas D."/>
            <person name="Bentzer J."/>
            <person name="Ahren D."/>
            <person name="Johansson T."/>
            <person name="Persson P."/>
            <person name="Tunlid A."/>
        </authorList>
    </citation>
    <scope>NUCLEOTIDE SEQUENCE [LARGE SCALE GENOMIC DNA]</scope>
    <source>
        <strain evidence="2 3">CBS 146.42</strain>
    </source>
</reference>
<feature type="compositionally biased region" description="Low complexity" evidence="1">
    <location>
        <begin position="548"/>
        <end position="560"/>
    </location>
</feature>
<feature type="compositionally biased region" description="Pro residues" evidence="1">
    <location>
        <begin position="884"/>
        <end position="902"/>
    </location>
</feature>
<feature type="compositionally biased region" description="Polar residues" evidence="1">
    <location>
        <begin position="452"/>
        <end position="461"/>
    </location>
</feature>
<evidence type="ECO:0000313" key="2">
    <source>
        <dbReference type="EMBL" id="KAF5352718.1"/>
    </source>
</evidence>
<organism evidence="2 3">
    <name type="scientific">Leucocoprinus leucothites</name>
    <dbReference type="NCBI Taxonomy" id="201217"/>
    <lineage>
        <taxon>Eukaryota</taxon>
        <taxon>Fungi</taxon>
        <taxon>Dikarya</taxon>
        <taxon>Basidiomycota</taxon>
        <taxon>Agaricomycotina</taxon>
        <taxon>Agaricomycetes</taxon>
        <taxon>Agaricomycetidae</taxon>
        <taxon>Agaricales</taxon>
        <taxon>Agaricineae</taxon>
        <taxon>Agaricaceae</taxon>
        <taxon>Leucocoprinus</taxon>
    </lineage>
</organism>
<feature type="compositionally biased region" description="Polar residues" evidence="1">
    <location>
        <begin position="648"/>
        <end position="663"/>
    </location>
</feature>
<protein>
    <submittedName>
        <fullName evidence="2">Uncharacterized protein</fullName>
    </submittedName>
</protein>
<proteinExistence type="predicted"/>
<feature type="compositionally biased region" description="Pro residues" evidence="1">
    <location>
        <begin position="799"/>
        <end position="812"/>
    </location>
</feature>
<feature type="compositionally biased region" description="Polar residues" evidence="1">
    <location>
        <begin position="505"/>
        <end position="517"/>
    </location>
</feature>
<feature type="compositionally biased region" description="Low complexity" evidence="1">
    <location>
        <begin position="295"/>
        <end position="315"/>
    </location>
</feature>
<feature type="region of interest" description="Disordered" evidence="1">
    <location>
        <begin position="145"/>
        <end position="325"/>
    </location>
</feature>
<comment type="caution">
    <text evidence="2">The sequence shown here is derived from an EMBL/GenBank/DDBJ whole genome shotgun (WGS) entry which is preliminary data.</text>
</comment>
<accession>A0A8H5D4T8</accession>
<feature type="compositionally biased region" description="Pro residues" evidence="1">
    <location>
        <begin position="342"/>
        <end position="355"/>
    </location>
</feature>